<dbReference type="InterPro" id="IPR021218">
    <property type="entry name" value="DUF2784"/>
</dbReference>
<gene>
    <name evidence="2" type="ORF">M2280_002473</name>
</gene>
<keyword evidence="1" id="KW-0472">Membrane</keyword>
<protein>
    <recommendedName>
        <fullName evidence="4">DUF2784 domain-containing protein</fullName>
    </recommendedName>
</protein>
<evidence type="ECO:0000313" key="2">
    <source>
        <dbReference type="EMBL" id="MDH6281253.1"/>
    </source>
</evidence>
<name>A0ABT6MAB6_9NOCA</name>
<feature type="transmembrane region" description="Helical" evidence="1">
    <location>
        <begin position="6"/>
        <end position="28"/>
    </location>
</feature>
<accession>A0ABT6MAB6</accession>
<feature type="transmembrane region" description="Helical" evidence="1">
    <location>
        <begin position="35"/>
        <end position="53"/>
    </location>
</feature>
<comment type="caution">
    <text evidence="2">The sequence shown here is derived from an EMBL/GenBank/DDBJ whole genome shotgun (WGS) entry which is preliminary data.</text>
</comment>
<sequence length="124" mass="13957">MLYRMLADATVVVHLAFIGYVVFGGFLAWRWRRTIWLHLVAAAWGLGSVLIGYDCPLTYVENWARERAGEPALPSSGFIAHYLTGVVYPEHALNLVRALAAVCVVVSWVGYILLRRRDRQRAAV</sequence>
<evidence type="ECO:0008006" key="4">
    <source>
        <dbReference type="Google" id="ProtNLM"/>
    </source>
</evidence>
<dbReference type="RefSeq" id="WP_280760579.1">
    <property type="nucleotide sequence ID" value="NZ_JARXVC010000005.1"/>
</dbReference>
<proteinExistence type="predicted"/>
<organism evidence="2 3">
    <name type="scientific">Prescottella agglutinans</name>
    <dbReference type="NCBI Taxonomy" id="1644129"/>
    <lineage>
        <taxon>Bacteria</taxon>
        <taxon>Bacillati</taxon>
        <taxon>Actinomycetota</taxon>
        <taxon>Actinomycetes</taxon>
        <taxon>Mycobacteriales</taxon>
        <taxon>Nocardiaceae</taxon>
        <taxon>Prescottella</taxon>
    </lineage>
</organism>
<dbReference type="Proteomes" id="UP001160334">
    <property type="component" value="Unassembled WGS sequence"/>
</dbReference>
<evidence type="ECO:0000313" key="3">
    <source>
        <dbReference type="Proteomes" id="UP001160334"/>
    </source>
</evidence>
<evidence type="ECO:0000256" key="1">
    <source>
        <dbReference type="SAM" id="Phobius"/>
    </source>
</evidence>
<keyword evidence="3" id="KW-1185">Reference proteome</keyword>
<dbReference type="EMBL" id="JARXVC010000005">
    <property type="protein sequence ID" value="MDH6281253.1"/>
    <property type="molecule type" value="Genomic_DNA"/>
</dbReference>
<keyword evidence="1" id="KW-0812">Transmembrane</keyword>
<feature type="transmembrane region" description="Helical" evidence="1">
    <location>
        <begin position="95"/>
        <end position="114"/>
    </location>
</feature>
<reference evidence="2 3" key="1">
    <citation type="submission" date="2023-04" db="EMBL/GenBank/DDBJ databases">
        <title>Forest soil microbial communities from Buena Vista Peninsula, Colon Province, Panama.</title>
        <authorList>
            <person name="Bouskill N."/>
        </authorList>
    </citation>
    <scope>NUCLEOTIDE SEQUENCE [LARGE SCALE GENOMIC DNA]</scope>
    <source>
        <strain evidence="2 3">CFH S0262</strain>
    </source>
</reference>
<dbReference type="Pfam" id="PF10861">
    <property type="entry name" value="DUF2784"/>
    <property type="match status" value="1"/>
</dbReference>
<keyword evidence="1" id="KW-1133">Transmembrane helix</keyword>